<dbReference type="SUPFAM" id="SSF51735">
    <property type="entry name" value="NAD(P)-binding Rossmann-fold domains"/>
    <property type="match status" value="1"/>
</dbReference>
<dbReference type="RefSeq" id="WP_073256368.1">
    <property type="nucleotide sequence ID" value="NZ_FRCS01000003.1"/>
</dbReference>
<gene>
    <name evidence="3" type="ORF">SAMN05443668_103417</name>
</gene>
<evidence type="ECO:0000313" key="4">
    <source>
        <dbReference type="Proteomes" id="UP000184440"/>
    </source>
</evidence>
<comment type="similarity">
    <text evidence="1">Belongs to the short-chain dehydrogenases/reductases (SDR) family.</text>
</comment>
<proteinExistence type="inferred from homology"/>
<dbReference type="GO" id="GO:0030497">
    <property type="term" value="P:fatty acid elongation"/>
    <property type="evidence" value="ECO:0007669"/>
    <property type="project" value="TreeGrafter"/>
</dbReference>
<dbReference type="PRINTS" id="PR00081">
    <property type="entry name" value="GDHRDH"/>
</dbReference>
<organism evidence="3 4">
    <name type="scientific">Cryptosporangium aurantiacum</name>
    <dbReference type="NCBI Taxonomy" id="134849"/>
    <lineage>
        <taxon>Bacteria</taxon>
        <taxon>Bacillati</taxon>
        <taxon>Actinomycetota</taxon>
        <taxon>Actinomycetes</taxon>
        <taxon>Cryptosporangiales</taxon>
        <taxon>Cryptosporangiaceae</taxon>
        <taxon>Cryptosporangium</taxon>
    </lineage>
</organism>
<keyword evidence="2" id="KW-0560">Oxidoreductase</keyword>
<accession>A0A1M7PJ88</accession>
<evidence type="ECO:0000313" key="3">
    <source>
        <dbReference type="EMBL" id="SHN17246.1"/>
    </source>
</evidence>
<dbReference type="InterPro" id="IPR002347">
    <property type="entry name" value="SDR_fam"/>
</dbReference>
<dbReference type="EMBL" id="FRCS01000003">
    <property type="protein sequence ID" value="SHN17246.1"/>
    <property type="molecule type" value="Genomic_DNA"/>
</dbReference>
<dbReference type="PANTHER" id="PTHR42760:SF40">
    <property type="entry name" value="3-OXOACYL-[ACYL-CARRIER-PROTEIN] REDUCTASE, CHLOROPLASTIC"/>
    <property type="match status" value="1"/>
</dbReference>
<dbReference type="Pfam" id="PF13561">
    <property type="entry name" value="adh_short_C2"/>
    <property type="match status" value="1"/>
</dbReference>
<dbReference type="GO" id="GO:0016616">
    <property type="term" value="F:oxidoreductase activity, acting on the CH-OH group of donors, NAD or NADP as acceptor"/>
    <property type="evidence" value="ECO:0007669"/>
    <property type="project" value="TreeGrafter"/>
</dbReference>
<dbReference type="AlphaFoldDB" id="A0A1M7PJ88"/>
<reference evidence="3 4" key="1">
    <citation type="submission" date="2016-11" db="EMBL/GenBank/DDBJ databases">
        <authorList>
            <person name="Jaros S."/>
            <person name="Januszkiewicz K."/>
            <person name="Wedrychowicz H."/>
        </authorList>
    </citation>
    <scope>NUCLEOTIDE SEQUENCE [LARGE SCALE GENOMIC DNA]</scope>
    <source>
        <strain evidence="3 4">DSM 46144</strain>
    </source>
</reference>
<evidence type="ECO:0000256" key="1">
    <source>
        <dbReference type="ARBA" id="ARBA00006484"/>
    </source>
</evidence>
<dbReference type="InterPro" id="IPR036291">
    <property type="entry name" value="NAD(P)-bd_dom_sf"/>
</dbReference>
<evidence type="ECO:0008006" key="5">
    <source>
        <dbReference type="Google" id="ProtNLM"/>
    </source>
</evidence>
<dbReference type="STRING" id="134849.SAMN05443668_103417"/>
<dbReference type="Gene3D" id="3.40.50.720">
    <property type="entry name" value="NAD(P)-binding Rossmann-like Domain"/>
    <property type="match status" value="1"/>
</dbReference>
<dbReference type="OrthoDB" id="286404at2"/>
<name>A0A1M7PJ88_9ACTN</name>
<protein>
    <recommendedName>
        <fullName evidence="5">NAD(P)-dependent dehydrogenase, short-chain alcohol dehydrogenase family</fullName>
    </recommendedName>
</protein>
<evidence type="ECO:0000256" key="2">
    <source>
        <dbReference type="ARBA" id="ARBA00023002"/>
    </source>
</evidence>
<keyword evidence="4" id="KW-1185">Reference proteome</keyword>
<dbReference type="Proteomes" id="UP000184440">
    <property type="component" value="Unassembled WGS sequence"/>
</dbReference>
<sequence>MSPFDLTGRVAVVTGGNGGIGLGMAEALAAAGSDVAIWGTNPAKNEAAAEVLGQYPGKILTRRCDVGDPDQVTEAFAETVGTLGRVDAFFANAGIGGADRKFVDLSLDEWRQVTRINLDGVFLTFQAAARHMAENGGGSLVAVSSIMGTNVGFPRAQAYAAAKAGVGGLVRSCAVELARYQIRVNAILPGYVRTALADGLTTNEAFTARTMPHLPARRWGVPADLGALAVYLACDASKYQTGTETIVDGGFTLT</sequence>
<dbReference type="PRINTS" id="PR00080">
    <property type="entry name" value="SDRFAMILY"/>
</dbReference>
<dbReference type="FunFam" id="3.40.50.720:FF:000084">
    <property type="entry name" value="Short-chain dehydrogenase reductase"/>
    <property type="match status" value="1"/>
</dbReference>
<dbReference type="PANTHER" id="PTHR42760">
    <property type="entry name" value="SHORT-CHAIN DEHYDROGENASES/REDUCTASES FAMILY MEMBER"/>
    <property type="match status" value="1"/>
</dbReference>